<keyword evidence="2" id="KW-0472">Membrane</keyword>
<evidence type="ECO:0000256" key="1">
    <source>
        <dbReference type="SAM" id="MobiDB-lite"/>
    </source>
</evidence>
<organism evidence="3 4">
    <name type="scientific">Apiospora marii</name>
    <dbReference type="NCBI Taxonomy" id="335849"/>
    <lineage>
        <taxon>Eukaryota</taxon>
        <taxon>Fungi</taxon>
        <taxon>Dikarya</taxon>
        <taxon>Ascomycota</taxon>
        <taxon>Pezizomycotina</taxon>
        <taxon>Sordariomycetes</taxon>
        <taxon>Xylariomycetidae</taxon>
        <taxon>Amphisphaeriales</taxon>
        <taxon>Apiosporaceae</taxon>
        <taxon>Apiospora</taxon>
    </lineage>
</organism>
<accession>A0ABR1R4C4</accession>
<dbReference type="Proteomes" id="UP001396898">
    <property type="component" value="Unassembled WGS sequence"/>
</dbReference>
<evidence type="ECO:0000313" key="3">
    <source>
        <dbReference type="EMBL" id="KAK7998782.1"/>
    </source>
</evidence>
<evidence type="ECO:0000313" key="4">
    <source>
        <dbReference type="Proteomes" id="UP001396898"/>
    </source>
</evidence>
<gene>
    <name evidence="3" type="ORF">PG991_014457</name>
</gene>
<keyword evidence="2" id="KW-0812">Transmembrane</keyword>
<proteinExistence type="predicted"/>
<protein>
    <recommendedName>
        <fullName evidence="5">SMODS and SLOG-associating 2TM effector domain-containing protein</fullName>
    </recommendedName>
</protein>
<sequence length="217" mass="24767">MDLIKDPQQLQEQTQHLVTAATTWAAEMHNTLAGIKGNTNQVFFWSMFAGLGVAVTATLWTLNRLHEQLRELNHHQIVYREMWLDERDHMHNQMRETEEFQDEALQKTQQQWSMGEKSKRNIMQQMLRNQEDLAKVLAGDAATATARGAARQALIPRRGEPGHEEFRENLTDLAQAMYMARGRGDRGSGSNSGLDDARYVRGGQAFHGRPRSPIDLE</sequence>
<feature type="region of interest" description="Disordered" evidence="1">
    <location>
        <begin position="182"/>
        <end position="217"/>
    </location>
</feature>
<comment type="caution">
    <text evidence="3">The sequence shown here is derived from an EMBL/GenBank/DDBJ whole genome shotgun (WGS) entry which is preliminary data.</text>
</comment>
<dbReference type="EMBL" id="JAQQWI010000019">
    <property type="protein sequence ID" value="KAK7998782.1"/>
    <property type="molecule type" value="Genomic_DNA"/>
</dbReference>
<feature type="transmembrane region" description="Helical" evidence="2">
    <location>
        <begin position="42"/>
        <end position="62"/>
    </location>
</feature>
<evidence type="ECO:0000256" key="2">
    <source>
        <dbReference type="SAM" id="Phobius"/>
    </source>
</evidence>
<name>A0ABR1R4C4_9PEZI</name>
<reference evidence="3 4" key="1">
    <citation type="submission" date="2023-01" db="EMBL/GenBank/DDBJ databases">
        <title>Analysis of 21 Apiospora genomes using comparative genomics revels a genus with tremendous synthesis potential of carbohydrate active enzymes and secondary metabolites.</title>
        <authorList>
            <person name="Sorensen T."/>
        </authorList>
    </citation>
    <scope>NUCLEOTIDE SEQUENCE [LARGE SCALE GENOMIC DNA]</scope>
    <source>
        <strain evidence="3 4">CBS 20057</strain>
    </source>
</reference>
<keyword evidence="2" id="KW-1133">Transmembrane helix</keyword>
<evidence type="ECO:0008006" key="5">
    <source>
        <dbReference type="Google" id="ProtNLM"/>
    </source>
</evidence>
<keyword evidence="4" id="KW-1185">Reference proteome</keyword>